<keyword evidence="6" id="KW-0206">Cytoskeleton</keyword>
<comment type="subcellular location">
    <subcellularLocation>
        <location evidence="1">Cytoplasm</location>
        <location evidence="1">Cytoskeleton</location>
        <location evidence="1">Flagellum axoneme</location>
    </subcellularLocation>
    <subcellularLocation>
        <location evidence="8">Cytoplasm</location>
        <location evidence="8">Cytoskeleton</location>
        <location evidence="8">Flagellum basal body</location>
    </subcellularLocation>
</comment>
<protein>
    <recommendedName>
        <fullName evidence="10">Dynein regulatory complex subunit 2</fullName>
    </recommendedName>
    <alternativeName>
        <fullName evidence="11">Coiled-coil domain-containing protein 65</fullName>
    </alternativeName>
</protein>
<dbReference type="InterPro" id="IPR039505">
    <property type="entry name" value="DRC1/2_N"/>
</dbReference>
<dbReference type="Pfam" id="PF14772">
    <property type="entry name" value="NYD-SP28"/>
    <property type="match status" value="1"/>
</dbReference>
<dbReference type="OrthoDB" id="7760980at2759"/>
<evidence type="ECO:0000256" key="8">
    <source>
        <dbReference type="ARBA" id="ARBA00037841"/>
    </source>
</evidence>
<feature type="domain" description="Dynein regulatory complex protein 1/2 N-terminal" evidence="14">
    <location>
        <begin position="14"/>
        <end position="106"/>
    </location>
</feature>
<dbReference type="AlphaFoldDB" id="A0A821U0N4"/>
<dbReference type="GO" id="GO:0070286">
    <property type="term" value="P:axonemal dynein complex assembly"/>
    <property type="evidence" value="ECO:0007669"/>
    <property type="project" value="InterPro"/>
</dbReference>
<feature type="coiled-coil region" evidence="13">
    <location>
        <begin position="3"/>
        <end position="52"/>
    </location>
</feature>
<keyword evidence="4 13" id="KW-0175">Coiled coil</keyword>
<proteinExistence type="inferred from homology"/>
<dbReference type="GO" id="GO:0060285">
    <property type="term" value="P:cilium-dependent cell motility"/>
    <property type="evidence" value="ECO:0007669"/>
    <property type="project" value="TreeGrafter"/>
</dbReference>
<dbReference type="Proteomes" id="UP000663880">
    <property type="component" value="Unassembled WGS sequence"/>
</dbReference>
<keyword evidence="7" id="KW-0966">Cell projection</keyword>
<dbReference type="InterPro" id="IPR039750">
    <property type="entry name" value="DRC1/DRC2"/>
</dbReference>
<keyword evidence="16" id="KW-1185">Reference proteome</keyword>
<comment type="function">
    <text evidence="12">Component of the nexin-dynein regulatory complex (N-DRC), a key regulator of ciliary/flagellar motility which maintains the alignment and integrity of the distal axoneme and regulates microtubule sliding in motile axonemes. Plays a critical role in the assembly of N-DRC and also stabilizes the assembly of multiple inner dynein arms and radial spokes. Coassembles with DRC1 to form a central scaffold needed for assembly of the N-DRC and its attachment to the outer doublet microtubules.</text>
</comment>
<evidence type="ECO:0000313" key="16">
    <source>
        <dbReference type="Proteomes" id="UP000663880"/>
    </source>
</evidence>
<dbReference type="GO" id="GO:0003352">
    <property type="term" value="P:regulation of cilium movement"/>
    <property type="evidence" value="ECO:0007669"/>
    <property type="project" value="TreeGrafter"/>
</dbReference>
<name>A0A821U0N4_9NEOP</name>
<evidence type="ECO:0000256" key="2">
    <source>
        <dbReference type="ARBA" id="ARBA00022490"/>
    </source>
</evidence>
<evidence type="ECO:0000256" key="12">
    <source>
        <dbReference type="ARBA" id="ARBA00045865"/>
    </source>
</evidence>
<accession>A0A821U0N4</accession>
<evidence type="ECO:0000256" key="4">
    <source>
        <dbReference type="ARBA" id="ARBA00023054"/>
    </source>
</evidence>
<dbReference type="PANTHER" id="PTHR21625:SF0">
    <property type="entry name" value="DYNEIN REGULATORY COMPLEX SUBUNIT 2"/>
    <property type="match status" value="1"/>
</dbReference>
<dbReference type="GO" id="GO:0005858">
    <property type="term" value="C:axonemal dynein complex"/>
    <property type="evidence" value="ECO:0007669"/>
    <property type="project" value="InterPro"/>
</dbReference>
<evidence type="ECO:0000256" key="9">
    <source>
        <dbReference type="ARBA" id="ARBA00038424"/>
    </source>
</evidence>
<sequence>MGLTKEEKKAQKEAKKLEKLRAEAEARKQIKRKELQREMAAQARKRGELDKSWREMMIKVKEPVFRQDIEVMWHVFERVYDKKDHLIRYTTKLMNIADDQFQRTVASFCNTIDTTINKFLEEMEILSKGNDIKTKKLLKFGEENASQIMKDHDVAETHLQLLIYHGHTTADTQAWTTRGENLVKEDEDRMKYSNERENLRSFLENTYNTTWEDYKAVLKAYVTETADNQKKVRKLRQKENLMADIIASQSKKIANNDSVLKRLRSELAAYESGTKQAVFRDRRDRHRAACFRLKKGLIDGCALDAKLLAVLVKESDDTLTWLNTSQNKAEKILRTAALCRKFETQREKVLPFGTALPQSPTETKTSARRLQSEDSLVVNAIASTCGLTRLWQKISKAELSKRALLREKMLLEEENALIVRKLKEYQETKFQVDAYKCICTKSRNSLPHPVAVDGGLEVAKYENFARLSKQS</sequence>
<evidence type="ECO:0000256" key="11">
    <source>
        <dbReference type="ARBA" id="ARBA00041517"/>
    </source>
</evidence>
<feature type="coiled-coil region" evidence="13">
    <location>
        <begin position="394"/>
        <end position="428"/>
    </location>
</feature>
<keyword evidence="2" id="KW-0963">Cytoplasm</keyword>
<evidence type="ECO:0000256" key="6">
    <source>
        <dbReference type="ARBA" id="ARBA00023212"/>
    </source>
</evidence>
<evidence type="ECO:0000256" key="1">
    <source>
        <dbReference type="ARBA" id="ARBA00004611"/>
    </source>
</evidence>
<reference evidence="15" key="1">
    <citation type="submission" date="2021-02" db="EMBL/GenBank/DDBJ databases">
        <authorList>
            <person name="Steward A R."/>
        </authorList>
    </citation>
    <scope>NUCLEOTIDE SEQUENCE</scope>
</reference>
<keyword evidence="5" id="KW-0969">Cilium</keyword>
<evidence type="ECO:0000256" key="13">
    <source>
        <dbReference type="SAM" id="Coils"/>
    </source>
</evidence>
<evidence type="ECO:0000256" key="10">
    <source>
        <dbReference type="ARBA" id="ARBA00040899"/>
    </source>
</evidence>
<comment type="caution">
    <text evidence="15">The sequence shown here is derived from an EMBL/GenBank/DDBJ whole genome shotgun (WGS) entry which is preliminary data.</text>
</comment>
<evidence type="ECO:0000259" key="14">
    <source>
        <dbReference type="Pfam" id="PF14772"/>
    </source>
</evidence>
<gene>
    <name evidence="15" type="ORF">PMACD_LOCUS9694</name>
</gene>
<evidence type="ECO:0000256" key="3">
    <source>
        <dbReference type="ARBA" id="ARBA00022846"/>
    </source>
</evidence>
<comment type="similarity">
    <text evidence="9">Belongs to the DRC2 family.</text>
</comment>
<evidence type="ECO:0000256" key="7">
    <source>
        <dbReference type="ARBA" id="ARBA00023273"/>
    </source>
</evidence>
<evidence type="ECO:0000256" key="5">
    <source>
        <dbReference type="ARBA" id="ARBA00023069"/>
    </source>
</evidence>
<evidence type="ECO:0000313" key="15">
    <source>
        <dbReference type="EMBL" id="CAF4881987.1"/>
    </source>
</evidence>
<keyword evidence="3" id="KW-0282">Flagellum</keyword>
<organism evidence="15 16">
    <name type="scientific">Pieris macdunnoughi</name>
    <dbReference type="NCBI Taxonomy" id="345717"/>
    <lineage>
        <taxon>Eukaryota</taxon>
        <taxon>Metazoa</taxon>
        <taxon>Ecdysozoa</taxon>
        <taxon>Arthropoda</taxon>
        <taxon>Hexapoda</taxon>
        <taxon>Insecta</taxon>
        <taxon>Pterygota</taxon>
        <taxon>Neoptera</taxon>
        <taxon>Endopterygota</taxon>
        <taxon>Lepidoptera</taxon>
        <taxon>Glossata</taxon>
        <taxon>Ditrysia</taxon>
        <taxon>Papilionoidea</taxon>
        <taxon>Pieridae</taxon>
        <taxon>Pierinae</taxon>
        <taxon>Pieris</taxon>
    </lineage>
</organism>
<dbReference type="PANTHER" id="PTHR21625">
    <property type="entry name" value="NYD-SP28 PROTEIN"/>
    <property type="match status" value="1"/>
</dbReference>
<dbReference type="EMBL" id="CAJOBZ010000027">
    <property type="protein sequence ID" value="CAF4881987.1"/>
    <property type="molecule type" value="Genomic_DNA"/>
</dbReference>